<organism evidence="10 11">
    <name type="scientific">Beauveria bassiana</name>
    <name type="common">White muscardine disease fungus</name>
    <name type="synonym">Tritirachium shiotae</name>
    <dbReference type="NCBI Taxonomy" id="176275"/>
    <lineage>
        <taxon>Eukaryota</taxon>
        <taxon>Fungi</taxon>
        <taxon>Dikarya</taxon>
        <taxon>Ascomycota</taxon>
        <taxon>Pezizomycotina</taxon>
        <taxon>Sordariomycetes</taxon>
        <taxon>Hypocreomycetidae</taxon>
        <taxon>Hypocreales</taxon>
        <taxon>Cordycipitaceae</taxon>
        <taxon>Beauveria</taxon>
    </lineage>
</organism>
<evidence type="ECO:0000256" key="3">
    <source>
        <dbReference type="ARBA" id="ARBA00022722"/>
    </source>
</evidence>
<dbReference type="PANTHER" id="PTHR42104:SF1">
    <property type="entry name" value="EXTRACELLULAR GUANYL-SPECIFIC RIBONUCLEASE RNTA (AFU_ORTHOLOGUE AFUA_4G03230)"/>
    <property type="match status" value="1"/>
</dbReference>
<keyword evidence="3" id="KW-0540">Nuclease</keyword>
<proteinExistence type="inferred from homology"/>
<dbReference type="GO" id="GO:0016787">
    <property type="term" value="F:hydrolase activity"/>
    <property type="evidence" value="ECO:0007669"/>
    <property type="project" value="UniProtKB-KW"/>
</dbReference>
<gene>
    <name evidence="10" type="ORF">BB8028_0003g08190</name>
</gene>
<sequence>MQFTALLLSLIAVASAAPAELVGRAATTCGTVYYTANQVNAASQAACNYVKNGGTAGSSTYPHKYNNYEGFNFPVSGPYYEFPIKSGGVYTGGSPGADRVIINAGCAQAGAITHTGASGNNFVGCSAGENTTESGDDKKSGKNSKSSAAIAARYNVLGAVSAAGAAVALYVL</sequence>
<keyword evidence="6" id="KW-1015">Disulfide bond</keyword>
<dbReference type="EMBL" id="JRHA01000003">
    <property type="protein sequence ID" value="PQK12201.1"/>
    <property type="molecule type" value="Genomic_DNA"/>
</dbReference>
<evidence type="ECO:0000256" key="1">
    <source>
        <dbReference type="ARBA" id="ARBA00009006"/>
    </source>
</evidence>
<reference evidence="10 11" key="1">
    <citation type="submission" date="2016-07" db="EMBL/GenBank/DDBJ databases">
        <title>Comparative genomics of the entomopathogenic fungus Beauveria bassiana.</title>
        <authorList>
            <person name="Valero Jimenez C.A."/>
            <person name="Zwaan B.J."/>
            <person name="Van Kan J.A."/>
            <person name="Takken W."/>
            <person name="Debets A.J."/>
            <person name="Schoustra S.E."/>
            <person name="Koenraadt C.J."/>
        </authorList>
    </citation>
    <scope>NUCLEOTIDE SEQUENCE [LARGE SCALE GENOMIC DNA]</scope>
    <source>
        <strain evidence="10 11">ARSEF 8028</strain>
    </source>
</reference>
<feature type="signal peptide" evidence="9">
    <location>
        <begin position="1"/>
        <end position="16"/>
    </location>
</feature>
<keyword evidence="5" id="KW-0378">Hydrolase</keyword>
<name>A0A2S7Y7P4_BEABA</name>
<comment type="caution">
    <text evidence="10">The sequence shown here is derived from an EMBL/GenBank/DDBJ whole genome shotgun (WGS) entry which is preliminary data.</text>
</comment>
<dbReference type="EC" id="4.6.1.24" evidence="2"/>
<keyword evidence="9" id="KW-0732">Signal</keyword>
<dbReference type="GO" id="GO:0003723">
    <property type="term" value="F:RNA binding"/>
    <property type="evidence" value="ECO:0007669"/>
    <property type="project" value="InterPro"/>
</dbReference>
<comment type="catalytic activity">
    <reaction evidence="8">
        <text>[RNA] containing guanosine + H2O = an [RNA fragment]-3'-guanosine-3'-phosphate + a 5'-hydroxy-ribonucleotide-3'-[RNA fragment].</text>
        <dbReference type="EC" id="4.6.1.24"/>
    </reaction>
</comment>
<evidence type="ECO:0000313" key="11">
    <source>
        <dbReference type="Proteomes" id="UP000237441"/>
    </source>
</evidence>
<comment type="similarity">
    <text evidence="1">Belongs to the ribonuclease N1/T1 family.</text>
</comment>
<evidence type="ECO:0000256" key="9">
    <source>
        <dbReference type="SAM" id="SignalP"/>
    </source>
</evidence>
<evidence type="ECO:0000313" key="10">
    <source>
        <dbReference type="EMBL" id="PQK12201.1"/>
    </source>
</evidence>
<evidence type="ECO:0000256" key="5">
    <source>
        <dbReference type="ARBA" id="ARBA00022801"/>
    </source>
</evidence>
<dbReference type="Gene3D" id="3.10.450.30">
    <property type="entry name" value="Microbial ribonucleases"/>
    <property type="match status" value="1"/>
</dbReference>
<dbReference type="Pfam" id="PF00545">
    <property type="entry name" value="Ribonuclease"/>
    <property type="match status" value="1"/>
</dbReference>
<dbReference type="InterPro" id="IPR000026">
    <property type="entry name" value="N1-like"/>
</dbReference>
<dbReference type="GO" id="GO:0046589">
    <property type="term" value="F:ribonuclease T1 activity"/>
    <property type="evidence" value="ECO:0007669"/>
    <property type="project" value="UniProtKB-EC"/>
</dbReference>
<evidence type="ECO:0000256" key="8">
    <source>
        <dbReference type="ARBA" id="ARBA00034015"/>
    </source>
</evidence>
<evidence type="ECO:0000256" key="2">
    <source>
        <dbReference type="ARBA" id="ARBA00012549"/>
    </source>
</evidence>
<keyword evidence="4" id="KW-0255">Endonuclease</keyword>
<dbReference type="SUPFAM" id="SSF53933">
    <property type="entry name" value="Microbial ribonucleases"/>
    <property type="match status" value="1"/>
</dbReference>
<dbReference type="CDD" id="cd00606">
    <property type="entry name" value="fungal_RNase"/>
    <property type="match status" value="1"/>
</dbReference>
<feature type="chain" id="PRO_5015528244" description="ribonuclease T1" evidence="9">
    <location>
        <begin position="17"/>
        <end position="172"/>
    </location>
</feature>
<evidence type="ECO:0000256" key="4">
    <source>
        <dbReference type="ARBA" id="ARBA00022759"/>
    </source>
</evidence>
<dbReference type="Proteomes" id="UP000237441">
    <property type="component" value="Unassembled WGS sequence"/>
</dbReference>
<dbReference type="AlphaFoldDB" id="A0A2S7Y7P4"/>
<dbReference type="InterPro" id="IPR016191">
    <property type="entry name" value="Ribonuclease/ribotoxin"/>
</dbReference>
<evidence type="ECO:0000256" key="6">
    <source>
        <dbReference type="ARBA" id="ARBA00023157"/>
    </source>
</evidence>
<protein>
    <recommendedName>
        <fullName evidence="2">ribonuclease T1</fullName>
        <ecNumber evidence="2">4.6.1.24</ecNumber>
    </recommendedName>
</protein>
<keyword evidence="7" id="KW-0456">Lyase</keyword>
<evidence type="ECO:0000256" key="7">
    <source>
        <dbReference type="ARBA" id="ARBA00023239"/>
    </source>
</evidence>
<dbReference type="OrthoDB" id="5425539at2759"/>
<accession>A0A2S7Y7P4</accession>
<dbReference type="PANTHER" id="PTHR42104">
    <property type="entry name" value="EXTRACELLULAR GUANYL-SPECIFIC RIBONUCLEASE RNTA (AFU_ORTHOLOGUE AFUA_4G03230)"/>
    <property type="match status" value="1"/>
</dbReference>